<gene>
    <name evidence="1" type="ORF">CLTEP_24420</name>
</gene>
<protein>
    <submittedName>
        <fullName evidence="1">Uncharacterized protein</fullName>
    </submittedName>
</protein>
<sequence length="30" mass="3623">MEFTEREPFAERILIGNLYEVPFGVMHRIK</sequence>
<comment type="caution">
    <text evidence="1">The sequence shown here is derived from an EMBL/GenBank/DDBJ whole genome shotgun (WGS) entry which is preliminary data.</text>
</comment>
<evidence type="ECO:0000313" key="2">
    <source>
        <dbReference type="Proteomes" id="UP000075531"/>
    </source>
</evidence>
<name>A0A151ATP9_9CLOT</name>
<dbReference type="EMBL" id="LTBA01000052">
    <property type="protein sequence ID" value="KYH30985.1"/>
    <property type="molecule type" value="Genomic_DNA"/>
</dbReference>
<dbReference type="Proteomes" id="UP000075531">
    <property type="component" value="Unassembled WGS sequence"/>
</dbReference>
<dbReference type="AlphaFoldDB" id="A0A151ATP9"/>
<reference evidence="1 2" key="1">
    <citation type="submission" date="2016-02" db="EMBL/GenBank/DDBJ databases">
        <title>Genome sequence of Clostridium tepidiprofundi DSM 19306.</title>
        <authorList>
            <person name="Poehlein A."/>
            <person name="Daniel R."/>
        </authorList>
    </citation>
    <scope>NUCLEOTIDE SEQUENCE [LARGE SCALE GENOMIC DNA]</scope>
    <source>
        <strain evidence="1 2">DSM 19306</strain>
    </source>
</reference>
<dbReference type="PATRIC" id="fig|1121338.3.peg.2526"/>
<keyword evidence="2" id="KW-1185">Reference proteome</keyword>
<proteinExistence type="predicted"/>
<organism evidence="1 2">
    <name type="scientific">Clostridium tepidiprofundi DSM 19306</name>
    <dbReference type="NCBI Taxonomy" id="1121338"/>
    <lineage>
        <taxon>Bacteria</taxon>
        <taxon>Bacillati</taxon>
        <taxon>Bacillota</taxon>
        <taxon>Clostridia</taxon>
        <taxon>Eubacteriales</taxon>
        <taxon>Clostridiaceae</taxon>
        <taxon>Clostridium</taxon>
    </lineage>
</organism>
<accession>A0A151ATP9</accession>
<evidence type="ECO:0000313" key="1">
    <source>
        <dbReference type="EMBL" id="KYH30985.1"/>
    </source>
</evidence>